<dbReference type="EMBL" id="LXMD01000005">
    <property type="protein sequence ID" value="OCG76230.1"/>
    <property type="molecule type" value="Genomic_DNA"/>
</dbReference>
<dbReference type="InterPro" id="IPR011200">
    <property type="entry name" value="UCP012608"/>
</dbReference>
<dbReference type="OrthoDB" id="8899077at2"/>
<protein>
    <recommendedName>
        <fullName evidence="3">DUF2332 domain-containing protein</fullName>
    </recommendedName>
</protein>
<evidence type="ECO:0000313" key="1">
    <source>
        <dbReference type="EMBL" id="OCG76230.1"/>
    </source>
</evidence>
<organism evidence="1 2">
    <name type="scientific">Microbacterium sediminis</name>
    <dbReference type="NCBI Taxonomy" id="904291"/>
    <lineage>
        <taxon>Bacteria</taxon>
        <taxon>Bacillati</taxon>
        <taxon>Actinomycetota</taxon>
        <taxon>Actinomycetes</taxon>
        <taxon>Micrococcales</taxon>
        <taxon>Microbacteriaceae</taxon>
        <taxon>Microbacterium</taxon>
    </lineage>
</organism>
<keyword evidence="2" id="KW-1185">Reference proteome</keyword>
<evidence type="ECO:0000313" key="2">
    <source>
        <dbReference type="Proteomes" id="UP000093355"/>
    </source>
</evidence>
<dbReference type="RefSeq" id="WP_067028492.1">
    <property type="nucleotide sequence ID" value="NZ_JRNY01000013.1"/>
</dbReference>
<dbReference type="STRING" id="904291.A7J15_12465"/>
<dbReference type="AlphaFoldDB" id="A0A1B9NI26"/>
<dbReference type="Proteomes" id="UP000093355">
    <property type="component" value="Unassembled WGS sequence"/>
</dbReference>
<proteinExistence type="predicted"/>
<gene>
    <name evidence="1" type="ORF">A7J15_12465</name>
</gene>
<name>A0A1B9NI26_9MICO</name>
<evidence type="ECO:0008006" key="3">
    <source>
        <dbReference type="Google" id="ProtNLM"/>
    </source>
</evidence>
<dbReference type="Pfam" id="PF10094">
    <property type="entry name" value="DUF2332"/>
    <property type="match status" value="1"/>
</dbReference>
<reference evidence="1 2" key="1">
    <citation type="submission" date="2016-05" db="EMBL/GenBank/DDBJ databases">
        <authorList>
            <person name="Lavstsen T."/>
            <person name="Jespersen J.S."/>
        </authorList>
    </citation>
    <scope>NUCLEOTIDE SEQUENCE [LARGE SCALE GENOMIC DNA]</scope>
    <source>
        <strain evidence="1 2">YLB-01</strain>
    </source>
</reference>
<sequence length="322" mass="35575">MDELARYYRRWADVESAGLSRTYFEWAHGVADDPEVLALIAPLPTKKRQPNLVFAASRAAGAPVGAYRPWRDWLVAHWDETLPIILSRRTQTNEAGRCATLLPVLSALPGPLALIEVGASAGLCLHPDRYSYRYETEHGIVERHPADGPSEVVLECAIPAAQVPDRLPEIAWRAGIDLDPVDPTDPAQAEWLELLVWPEHEHRRRRLRAATRVAALHPAPIVAGDLRERLPELVAGVPGGLTVVVFHSAVMIYLDQAGRDAFRDLVTSLPVRWVMNEAPLLYPDWADRHGLDVTDGRFVLALDGEPVARTGPHGQSYEPIGG</sequence>
<accession>A0A1B9NI26</accession>
<comment type="caution">
    <text evidence="1">The sequence shown here is derived from an EMBL/GenBank/DDBJ whole genome shotgun (WGS) entry which is preliminary data.</text>
</comment>